<keyword evidence="1" id="KW-0378">Hydrolase</keyword>
<evidence type="ECO:0000256" key="1">
    <source>
        <dbReference type="ARBA" id="ARBA00022801"/>
    </source>
</evidence>
<dbReference type="STRING" id="329046.A0A1Y2BRS7"/>
<dbReference type="OrthoDB" id="288987at2759"/>
<dbReference type="AlphaFoldDB" id="A0A1Y2BRS7"/>
<accession>A0A1Y2BRS7</accession>
<dbReference type="EMBL" id="MCGO01000053">
    <property type="protein sequence ID" value="ORY36835.1"/>
    <property type="molecule type" value="Genomic_DNA"/>
</dbReference>
<gene>
    <name evidence="3" type="ORF">BCR33DRAFT_721770</name>
</gene>
<dbReference type="Gene3D" id="3.90.70.130">
    <property type="match status" value="1"/>
</dbReference>
<organism evidence="3 4">
    <name type="scientific">Rhizoclosmatium globosum</name>
    <dbReference type="NCBI Taxonomy" id="329046"/>
    <lineage>
        <taxon>Eukaryota</taxon>
        <taxon>Fungi</taxon>
        <taxon>Fungi incertae sedis</taxon>
        <taxon>Chytridiomycota</taxon>
        <taxon>Chytridiomycota incertae sedis</taxon>
        <taxon>Chytridiomycetes</taxon>
        <taxon>Chytridiales</taxon>
        <taxon>Chytriomycetaceae</taxon>
        <taxon>Rhizoclosmatium</taxon>
    </lineage>
</organism>
<name>A0A1Y2BRS7_9FUNG</name>
<keyword evidence="4" id="KW-1185">Reference proteome</keyword>
<protein>
    <recommendedName>
        <fullName evidence="2">UFSP1/2/DUB catalytic domain-containing protein</fullName>
    </recommendedName>
</protein>
<dbReference type="Pfam" id="PF07910">
    <property type="entry name" value="Peptidase_C78"/>
    <property type="match status" value="1"/>
</dbReference>
<proteinExistence type="predicted"/>
<dbReference type="GO" id="GO:0016787">
    <property type="term" value="F:hydrolase activity"/>
    <property type="evidence" value="ECO:0007669"/>
    <property type="project" value="UniProtKB-KW"/>
</dbReference>
<comment type="caution">
    <text evidence="3">The sequence shown here is derived from an EMBL/GenBank/DDBJ whole genome shotgun (WGS) entry which is preliminary data.</text>
</comment>
<dbReference type="InterPro" id="IPR012462">
    <property type="entry name" value="UFSP1/2_DUB_cat"/>
</dbReference>
<reference evidence="3 4" key="1">
    <citation type="submission" date="2016-07" db="EMBL/GenBank/DDBJ databases">
        <title>Pervasive Adenine N6-methylation of Active Genes in Fungi.</title>
        <authorList>
            <consortium name="DOE Joint Genome Institute"/>
            <person name="Mondo S.J."/>
            <person name="Dannebaum R.O."/>
            <person name="Kuo R.C."/>
            <person name="Labutti K."/>
            <person name="Haridas S."/>
            <person name="Kuo A."/>
            <person name="Salamov A."/>
            <person name="Ahrendt S.R."/>
            <person name="Lipzen A."/>
            <person name="Sullivan W."/>
            <person name="Andreopoulos W.B."/>
            <person name="Clum A."/>
            <person name="Lindquist E."/>
            <person name="Daum C."/>
            <person name="Ramamoorthy G.K."/>
            <person name="Gryganskyi A."/>
            <person name="Culley D."/>
            <person name="Magnuson J.K."/>
            <person name="James T.Y."/>
            <person name="O'Malley M.A."/>
            <person name="Stajich J.E."/>
            <person name="Spatafora J.W."/>
            <person name="Visel A."/>
            <person name="Grigoriev I.V."/>
        </authorList>
    </citation>
    <scope>NUCLEOTIDE SEQUENCE [LARGE SCALE GENOMIC DNA]</scope>
    <source>
        <strain evidence="3 4">JEL800</strain>
    </source>
</reference>
<sequence>MKRKANNNNSEDNNNQLRVDSLVAACTKETRADSGWSCGYRNAQMLWQRLEPGLGLVPSIELIQSLIEYAWALGYDPEGAQQLKQTVVGTRKWIGTCEIYCLMHSLGLKPNQSHPAVCDWIEAYFDGSSSDFDKALAESHEFPVIFNRNNDEGIHDTEKLPLYFQYQYVQSGNSHSQNADTSIIFKEDILSQ</sequence>
<feature type="domain" description="UFSP1/2/DUB catalytic" evidence="2">
    <location>
        <begin position="28"/>
        <end position="167"/>
    </location>
</feature>
<evidence type="ECO:0000313" key="4">
    <source>
        <dbReference type="Proteomes" id="UP000193642"/>
    </source>
</evidence>
<evidence type="ECO:0000313" key="3">
    <source>
        <dbReference type="EMBL" id="ORY36835.1"/>
    </source>
</evidence>
<evidence type="ECO:0000259" key="2">
    <source>
        <dbReference type="Pfam" id="PF07910"/>
    </source>
</evidence>
<dbReference type="Proteomes" id="UP000193642">
    <property type="component" value="Unassembled WGS sequence"/>
</dbReference>